<reference evidence="2 3" key="1">
    <citation type="submission" date="2024-09" db="EMBL/GenBank/DDBJ databases">
        <authorList>
            <person name="Sun Q."/>
            <person name="Mori K."/>
        </authorList>
    </citation>
    <scope>NUCLEOTIDE SEQUENCE [LARGE SCALE GENOMIC DNA]</scope>
    <source>
        <strain evidence="2 3">NCAIM B.02604</strain>
    </source>
</reference>
<dbReference type="SUPFAM" id="SSF53187">
    <property type="entry name" value="Zn-dependent exopeptidases"/>
    <property type="match status" value="1"/>
</dbReference>
<comment type="caution">
    <text evidence="2">The sequence shown here is derived from an EMBL/GenBank/DDBJ whole genome shotgun (WGS) entry which is preliminary data.</text>
</comment>
<dbReference type="InterPro" id="IPR011650">
    <property type="entry name" value="Peptidase_M20_dimer"/>
</dbReference>
<dbReference type="PIRSF" id="PIRSF005962">
    <property type="entry name" value="Pept_M20D_amidohydro"/>
    <property type="match status" value="1"/>
</dbReference>
<dbReference type="PANTHER" id="PTHR11014:SF63">
    <property type="entry name" value="METALLOPEPTIDASE, PUTATIVE (AFU_ORTHOLOGUE AFUA_6G09600)-RELATED"/>
    <property type="match status" value="1"/>
</dbReference>
<dbReference type="NCBIfam" id="TIGR01891">
    <property type="entry name" value="amidohydrolases"/>
    <property type="match status" value="1"/>
</dbReference>
<evidence type="ECO:0000313" key="3">
    <source>
        <dbReference type="Proteomes" id="UP001589862"/>
    </source>
</evidence>
<dbReference type="EMBL" id="JBHLUB010000022">
    <property type="protein sequence ID" value="MFC0581647.1"/>
    <property type="molecule type" value="Genomic_DNA"/>
</dbReference>
<protein>
    <submittedName>
        <fullName evidence="2">Amidohydrolase</fullName>
    </submittedName>
</protein>
<dbReference type="InterPro" id="IPR036264">
    <property type="entry name" value="Bact_exopeptidase_dim_dom"/>
</dbReference>
<dbReference type="Pfam" id="PF01546">
    <property type="entry name" value="Peptidase_M20"/>
    <property type="match status" value="1"/>
</dbReference>
<keyword evidence="3" id="KW-1185">Reference proteome</keyword>
<organism evidence="2 3">
    <name type="scientific">Micrococcoides hystricis</name>
    <dbReference type="NCBI Taxonomy" id="1572761"/>
    <lineage>
        <taxon>Bacteria</taxon>
        <taxon>Bacillati</taxon>
        <taxon>Actinomycetota</taxon>
        <taxon>Actinomycetes</taxon>
        <taxon>Micrococcales</taxon>
        <taxon>Micrococcaceae</taxon>
        <taxon>Micrococcoides</taxon>
    </lineage>
</organism>
<dbReference type="RefSeq" id="WP_377458336.1">
    <property type="nucleotide sequence ID" value="NZ_JBHLUB010000022.1"/>
</dbReference>
<dbReference type="Pfam" id="PF07687">
    <property type="entry name" value="M20_dimer"/>
    <property type="match status" value="1"/>
</dbReference>
<dbReference type="SUPFAM" id="SSF55031">
    <property type="entry name" value="Bacterial exopeptidase dimerisation domain"/>
    <property type="match status" value="1"/>
</dbReference>
<accession>A0ABV6PBB6</accession>
<dbReference type="Proteomes" id="UP001589862">
    <property type="component" value="Unassembled WGS sequence"/>
</dbReference>
<sequence>MSSSPVVAPSVAEIVRGHEDLLIDFRRDVHAHPELSYEEYRTTDQIVAILEEHGLKPVRLEGTGAYVDVGSGPIMMGFRGDIDALPVMEETGLEYASTNPGVMHACGHDIHTTVMIGVALTLHEILSAPDAPHGSVRVIFQPAEEKIPGGAKRVIAQGVLEPVPRIVALHCEPRFDVGTIATRIGPITSATDTIRVHLTGRGGHSSRPHLTEDVVFALSQIAVNVPAVLNRRIDARSVVSVVWGHVHAGHAPNAIPAHGTLAGTMRCLDAEAWDDAGALLDEVIQQVAAPYRVQVEVEHIRGVPPVVNAEPETALLEDAARIELGAKAIQLAPQSMGGEDFAWMTQVVPGSMFRLGTRKVGGPDYDLHMGNYDPDERAIGIGVRVMATAGLRALQGLG</sequence>
<gene>
    <name evidence="2" type="ORF">ACFFFR_04520</name>
</gene>
<dbReference type="Gene3D" id="3.40.630.10">
    <property type="entry name" value="Zn peptidases"/>
    <property type="match status" value="1"/>
</dbReference>
<dbReference type="Gene3D" id="3.30.70.360">
    <property type="match status" value="1"/>
</dbReference>
<name>A0ABV6PBB6_9MICC</name>
<evidence type="ECO:0000313" key="2">
    <source>
        <dbReference type="EMBL" id="MFC0581647.1"/>
    </source>
</evidence>
<proteinExistence type="predicted"/>
<dbReference type="InterPro" id="IPR002933">
    <property type="entry name" value="Peptidase_M20"/>
</dbReference>
<evidence type="ECO:0000259" key="1">
    <source>
        <dbReference type="Pfam" id="PF07687"/>
    </source>
</evidence>
<feature type="domain" description="Peptidase M20 dimerisation" evidence="1">
    <location>
        <begin position="194"/>
        <end position="291"/>
    </location>
</feature>
<dbReference type="InterPro" id="IPR017439">
    <property type="entry name" value="Amidohydrolase"/>
</dbReference>
<dbReference type="PANTHER" id="PTHR11014">
    <property type="entry name" value="PEPTIDASE M20 FAMILY MEMBER"/>
    <property type="match status" value="1"/>
</dbReference>